<protein>
    <submittedName>
        <fullName evidence="1">Uncharacterized protein</fullName>
    </submittedName>
</protein>
<evidence type="ECO:0000313" key="1">
    <source>
        <dbReference type="EMBL" id="MDW8801454.1"/>
    </source>
</evidence>
<dbReference type="RefSeq" id="WP_318798034.1">
    <property type="nucleotide sequence ID" value="NZ_JARUJP010000009.1"/>
</dbReference>
<keyword evidence="2" id="KW-1185">Reference proteome</keyword>
<dbReference type="Proteomes" id="UP001281656">
    <property type="component" value="Unassembled WGS sequence"/>
</dbReference>
<reference evidence="1 2" key="1">
    <citation type="submission" date="2023-04" db="EMBL/GenBank/DDBJ databases">
        <title>Clostridium tannerae sp. nov., isolated from the fecal material of an alpaca.</title>
        <authorList>
            <person name="Miller S."/>
            <person name="Hendry M."/>
            <person name="King J."/>
            <person name="Sankaranarayanan K."/>
            <person name="Lawson P.A."/>
        </authorList>
    </citation>
    <scope>NUCLEOTIDE SEQUENCE [LARGE SCALE GENOMIC DNA]</scope>
    <source>
        <strain evidence="1 2">A1-XYC3</strain>
    </source>
</reference>
<organism evidence="1 2">
    <name type="scientific">Clostridium tanneri</name>
    <dbReference type="NCBI Taxonomy" id="3037988"/>
    <lineage>
        <taxon>Bacteria</taxon>
        <taxon>Bacillati</taxon>
        <taxon>Bacillota</taxon>
        <taxon>Clostridia</taxon>
        <taxon>Eubacteriales</taxon>
        <taxon>Clostridiaceae</taxon>
        <taxon>Clostridium</taxon>
    </lineage>
</organism>
<sequence length="64" mass="7116">METKETSIISKESILAMYHRSKVEYKYDSIGRLSEKIVNAGLNSYGTSYEYVKGISQGSTTNTG</sequence>
<name>A0ABU4JTI4_9CLOT</name>
<proteinExistence type="predicted"/>
<evidence type="ECO:0000313" key="2">
    <source>
        <dbReference type="Proteomes" id="UP001281656"/>
    </source>
</evidence>
<gene>
    <name evidence="1" type="ORF">P8V03_09835</name>
</gene>
<dbReference type="EMBL" id="JARUJP010000009">
    <property type="protein sequence ID" value="MDW8801454.1"/>
    <property type="molecule type" value="Genomic_DNA"/>
</dbReference>
<comment type="caution">
    <text evidence="1">The sequence shown here is derived from an EMBL/GenBank/DDBJ whole genome shotgun (WGS) entry which is preliminary data.</text>
</comment>
<accession>A0ABU4JTI4</accession>